<accession>A0ABR1RYD5</accession>
<dbReference type="InterPro" id="IPR000073">
    <property type="entry name" value="AB_hydrolase_1"/>
</dbReference>
<dbReference type="InterPro" id="IPR050266">
    <property type="entry name" value="AB_hydrolase_sf"/>
</dbReference>
<keyword evidence="3" id="KW-1185">Reference proteome</keyword>
<protein>
    <recommendedName>
        <fullName evidence="1">AB hydrolase-1 domain-containing protein</fullName>
    </recommendedName>
</protein>
<comment type="caution">
    <text evidence="2">The sequence shown here is derived from an EMBL/GenBank/DDBJ whole genome shotgun (WGS) entry which is preliminary data.</text>
</comment>
<dbReference type="Proteomes" id="UP001396898">
    <property type="component" value="Unassembled WGS sequence"/>
</dbReference>
<feature type="domain" description="AB hydrolase-1" evidence="1">
    <location>
        <begin position="40"/>
        <end position="319"/>
    </location>
</feature>
<dbReference type="EMBL" id="JAQQWI010000009">
    <property type="protein sequence ID" value="KAK8022908.1"/>
    <property type="molecule type" value="Genomic_DNA"/>
</dbReference>
<organism evidence="2 3">
    <name type="scientific">Apiospora marii</name>
    <dbReference type="NCBI Taxonomy" id="335849"/>
    <lineage>
        <taxon>Eukaryota</taxon>
        <taxon>Fungi</taxon>
        <taxon>Dikarya</taxon>
        <taxon>Ascomycota</taxon>
        <taxon>Pezizomycotina</taxon>
        <taxon>Sordariomycetes</taxon>
        <taxon>Xylariomycetidae</taxon>
        <taxon>Amphisphaeriales</taxon>
        <taxon>Apiosporaceae</taxon>
        <taxon>Apiospora</taxon>
    </lineage>
</organism>
<dbReference type="Gene3D" id="3.40.50.1820">
    <property type="entry name" value="alpha/beta hydrolase"/>
    <property type="match status" value="1"/>
</dbReference>
<proteinExistence type="predicted"/>
<dbReference type="SUPFAM" id="SSF53474">
    <property type="entry name" value="alpha/beta-Hydrolases"/>
    <property type="match status" value="1"/>
</dbReference>
<dbReference type="PANTHER" id="PTHR43798">
    <property type="entry name" value="MONOACYLGLYCEROL LIPASE"/>
    <property type="match status" value="1"/>
</dbReference>
<evidence type="ECO:0000313" key="3">
    <source>
        <dbReference type="Proteomes" id="UP001396898"/>
    </source>
</evidence>
<gene>
    <name evidence="2" type="ORF">PG991_006789</name>
</gene>
<dbReference type="PANTHER" id="PTHR43798:SF5">
    <property type="entry name" value="MONOACYLGLYCEROL LIPASE ABHD6"/>
    <property type="match status" value="1"/>
</dbReference>
<reference evidence="2 3" key="1">
    <citation type="submission" date="2023-01" db="EMBL/GenBank/DDBJ databases">
        <title>Analysis of 21 Apiospora genomes using comparative genomics revels a genus with tremendous synthesis potential of carbohydrate active enzymes and secondary metabolites.</title>
        <authorList>
            <person name="Sorensen T."/>
        </authorList>
    </citation>
    <scope>NUCLEOTIDE SEQUENCE [LARGE SCALE GENOMIC DNA]</scope>
    <source>
        <strain evidence="2 3">CBS 20057</strain>
    </source>
</reference>
<dbReference type="Pfam" id="PF00561">
    <property type="entry name" value="Abhydrolase_1"/>
    <property type="match status" value="1"/>
</dbReference>
<evidence type="ECO:0000259" key="1">
    <source>
        <dbReference type="Pfam" id="PF00561"/>
    </source>
</evidence>
<name>A0ABR1RYD5_9PEZI</name>
<evidence type="ECO:0000313" key="2">
    <source>
        <dbReference type="EMBL" id="KAK8022908.1"/>
    </source>
</evidence>
<sequence length="336" mass="36968">MQYLSCEANDGCSLAFQSSLPLPAPNGPTSPESDPRYCKILLLLHGFSGSSAYFARNFESLARDFWVVAPDLRGHGESGKPQGGYHVARLAADVRDLVAHLHRAISATTNPSERGVEPLVVPVGCSIGAAVLWTYVELFGQHGFGGFVFVDQAPLQDRVPAFVAGSEWGPDRAHLGCYDEATMLAAQRAWIETPDAAHRGLVEGCLGYRARPREDDSEKDKVVSAEQREGDEAFFVGESRKCDGVWLARLLADHTRYDHREAIEGIRVPSLVLAGRRTGCFPLEGMEETVRRVRKGNGGREGAAEWVVFESGHWMFWEESERFNEVVGGFAKKCMP</sequence>
<dbReference type="InterPro" id="IPR029058">
    <property type="entry name" value="AB_hydrolase_fold"/>
</dbReference>